<protein>
    <submittedName>
        <fullName evidence="1">Uncharacterized protein</fullName>
    </submittedName>
</protein>
<reference evidence="1" key="1">
    <citation type="submission" date="2021-10" db="EMBL/GenBank/DDBJ databases">
        <title>De novo Genome Assembly of Clathrus columnatus (Basidiomycota, Fungi) Using Illumina and Nanopore Sequence Data.</title>
        <authorList>
            <person name="Ogiso-Tanaka E."/>
            <person name="Itagaki H."/>
            <person name="Hosoya T."/>
            <person name="Hosaka K."/>
        </authorList>
    </citation>
    <scope>NUCLEOTIDE SEQUENCE</scope>
    <source>
        <strain evidence="1">MO-923</strain>
    </source>
</reference>
<dbReference type="EMBL" id="BPWL01000011">
    <property type="protein sequence ID" value="GJJ15796.1"/>
    <property type="molecule type" value="Genomic_DNA"/>
</dbReference>
<evidence type="ECO:0000313" key="1">
    <source>
        <dbReference type="EMBL" id="GJJ15796.1"/>
    </source>
</evidence>
<organism evidence="1 2">
    <name type="scientific">Clathrus columnatus</name>
    <dbReference type="NCBI Taxonomy" id="1419009"/>
    <lineage>
        <taxon>Eukaryota</taxon>
        <taxon>Fungi</taxon>
        <taxon>Dikarya</taxon>
        <taxon>Basidiomycota</taxon>
        <taxon>Agaricomycotina</taxon>
        <taxon>Agaricomycetes</taxon>
        <taxon>Phallomycetidae</taxon>
        <taxon>Phallales</taxon>
        <taxon>Clathraceae</taxon>
        <taxon>Clathrus</taxon>
    </lineage>
</organism>
<dbReference type="Proteomes" id="UP001050691">
    <property type="component" value="Unassembled WGS sequence"/>
</dbReference>
<dbReference type="AlphaFoldDB" id="A0AAV5AMC7"/>
<name>A0AAV5AMC7_9AGAM</name>
<accession>A0AAV5AMC7</accession>
<sequence length="906" mass="100947">MFIEAQDDITMTCECGMTVRVGTGGEGNLRQHRKSYKHQNAMQKVSPNEMAKKFQSFFSSSKPSAPPILVPPRLSKLSVKLNVGDAPQSKLDSSITTPLLQRLKQAITALPSTVPKGIPDDSIAIFSSSPTLDPNLEDQWEIFDPILNRFLGFGKSVEEPKSTIRTGPYGVDGLYNWICFCMREGGIGEGLLEGKITHLVNAMEELIKDNQQSPNPSITRVLLASEPEPEVIDVDAIMDDTPVSLQTKIHRNQNIPPKQDNHIPCHAFKLHTYMSLPWSIEIVGEELFPRAEDCLEFCYADPCINCSALKANTILCGILQHISIEAKEHTPHKWLSHAQLEEKMDRVGRQLNTLKLHALNTGRRLARRTTVLDDHKRFVLSIATGKIQNLQWLVTVAVQNKAGIRGIINRINLAANDLYHVRSYEERDYQIALLLWRYGGAQMAEISHKALGLPCKETIRKARNVAPLYVSPRYPTVQEIVKNLSIYDLSQFNSAGYILMIDELATESRLRYDAVNNTILGVCQEHSRGYTFTFNGLEEADVLLKGLQDQKIHFSSEATVLAIGSLNKTQQIRQALPIAISGTCKRESADEHVCVLETAIEACEKSLGRPIYCVASDGESKRGLALNHLMAISELSFTSSLYSTLGELSLFDIKVGRNDLTIDKDYKHIFKRFRNTIIRSKGILIDGTYITPQVLRQHLLDGGIDKNRLNLMLSPNDRQDVPLAISLLVSMWNLPKPETTDKPTHHSTRRKINLFAKTQRDFPESSFYVTLLGTDRLETQFGNLRTIIGSDTNVDLLQIGSRLAAAAECSGILSKHPEWDRGPRRLRIPSLDSDGGILSSAIDHLSPDHWKGDTKVSTVSLTTTWSKGRLLAENSLASADVNFLFGSLELTPTITMLAPSGTALFK</sequence>
<keyword evidence="2" id="KW-1185">Reference proteome</keyword>
<proteinExistence type="predicted"/>
<gene>
    <name evidence="1" type="ORF">Clacol_010074</name>
</gene>
<evidence type="ECO:0000313" key="2">
    <source>
        <dbReference type="Proteomes" id="UP001050691"/>
    </source>
</evidence>
<comment type="caution">
    <text evidence="1">The sequence shown here is derived from an EMBL/GenBank/DDBJ whole genome shotgun (WGS) entry which is preliminary data.</text>
</comment>